<evidence type="ECO:0000256" key="2">
    <source>
        <dbReference type="ARBA" id="ARBA00012528"/>
    </source>
</evidence>
<name>G4QF27_GLANF</name>
<dbReference type="KEGG" id="gni:GNIT_0217"/>
<dbReference type="InterPro" id="IPR000160">
    <property type="entry name" value="GGDEF_dom"/>
</dbReference>
<evidence type="ECO:0000256" key="1">
    <source>
        <dbReference type="ARBA" id="ARBA00001946"/>
    </source>
</evidence>
<evidence type="ECO:0000259" key="4">
    <source>
        <dbReference type="PROSITE" id="PS50887"/>
    </source>
</evidence>
<dbReference type="GO" id="GO:0043709">
    <property type="term" value="P:cell adhesion involved in single-species biofilm formation"/>
    <property type="evidence" value="ECO:0007669"/>
    <property type="project" value="TreeGrafter"/>
</dbReference>
<dbReference type="NCBIfam" id="TIGR00254">
    <property type="entry name" value="GGDEF"/>
    <property type="match status" value="1"/>
</dbReference>
<protein>
    <recommendedName>
        <fullName evidence="2">diguanylate cyclase</fullName>
        <ecNumber evidence="2">2.7.7.65</ecNumber>
    </recommendedName>
</protein>
<dbReference type="AlphaFoldDB" id="G4QF27"/>
<accession>G4QF27</accession>
<proteinExistence type="predicted"/>
<reference evidence="5 6" key="1">
    <citation type="journal article" date="2011" name="J. Bacteriol.">
        <title>Complete genome sequence of seawater bacterium Glaciecola nitratireducens FR1064T.</title>
        <authorList>
            <person name="Bian F."/>
            <person name="Qin Q.L."/>
            <person name="Xie B.B."/>
            <person name="Shu Y.L."/>
            <person name="Zhang X.Y."/>
            <person name="Yu Y."/>
            <person name="Chen B."/>
            <person name="Chen X.L."/>
            <person name="Zhou B.C."/>
            <person name="Zhang Y.Z."/>
        </authorList>
    </citation>
    <scope>NUCLEOTIDE SEQUENCE [LARGE SCALE GENOMIC DNA]</scope>
    <source>
        <strain evidence="6">JCM 12485 / KCTC 12276 / FR1064</strain>
    </source>
</reference>
<dbReference type="FunFam" id="3.30.70.270:FF:000001">
    <property type="entry name" value="Diguanylate cyclase domain protein"/>
    <property type="match status" value="1"/>
</dbReference>
<sequence length="489" mass="54341">MSDIDDKELFGQLPASLLCKNLDSGELFANQTCLALFGAESASEDFLQHLEFYDADTRQLLKDTTHPFVTCAQNPNLKIQVRITSNTRNLSCVIQGNLVDVNDQRWVVLYVSSAQNNDLNGSQTENSPLSNHLMFNRLLSGISSQLINVSTDNLDSLIEESLGAFGVFCGVDRCYLFQFSENKEFMDNTHEWVAPGVQSFKADLQGVTTDDLPYFNEIIRREHVFKVPDVSGLPLVATLEKQEFERERIRAVLCVAVHINGELFGFIGCDIIGTPYQWREHDVRYLKLIGEVLSNTLKNLSNKLSLERVTAQLESANKRLTYLANSDGLTGIANRRQFDEALEKAINRGIRDKKSISLLMIDVDHFKRFNDSFGHSAGDKALKKVARALHDCCSQTDDLAARYGGEEFSVVLPETSEEQAQHVAIKIMDAISALAIPFATSPDNNVLTVSIGVAAQTCSTNLTGNELITLADKALYRAKDGGRNRIAVY</sequence>
<evidence type="ECO:0000313" key="5">
    <source>
        <dbReference type="EMBL" id="AEP28371.1"/>
    </source>
</evidence>
<dbReference type="PROSITE" id="PS50887">
    <property type="entry name" value="GGDEF"/>
    <property type="match status" value="1"/>
</dbReference>
<dbReference type="InterPro" id="IPR029787">
    <property type="entry name" value="Nucleotide_cyclase"/>
</dbReference>
<dbReference type="SMART" id="SM00267">
    <property type="entry name" value="GGDEF"/>
    <property type="match status" value="1"/>
</dbReference>
<keyword evidence="6" id="KW-1185">Reference proteome</keyword>
<dbReference type="GO" id="GO:1902201">
    <property type="term" value="P:negative regulation of bacterial-type flagellum-dependent cell motility"/>
    <property type="evidence" value="ECO:0007669"/>
    <property type="project" value="TreeGrafter"/>
</dbReference>
<organism evidence="5 6">
    <name type="scientific">Glaciecola nitratireducens (strain JCM 12485 / KCTC 12276 / FR1064)</name>
    <dbReference type="NCBI Taxonomy" id="1085623"/>
    <lineage>
        <taxon>Bacteria</taxon>
        <taxon>Pseudomonadati</taxon>
        <taxon>Pseudomonadota</taxon>
        <taxon>Gammaproteobacteria</taxon>
        <taxon>Alteromonadales</taxon>
        <taxon>Alteromonadaceae</taxon>
        <taxon>Brumicola</taxon>
    </lineage>
</organism>
<evidence type="ECO:0000313" key="6">
    <source>
        <dbReference type="Proteomes" id="UP000009282"/>
    </source>
</evidence>
<dbReference type="EC" id="2.7.7.65" evidence="2"/>
<dbReference type="Gene3D" id="3.30.450.40">
    <property type="match status" value="1"/>
</dbReference>
<dbReference type="InterPro" id="IPR003018">
    <property type="entry name" value="GAF"/>
</dbReference>
<dbReference type="RefSeq" id="WP_014107250.1">
    <property type="nucleotide sequence ID" value="NC_016041.1"/>
</dbReference>
<dbReference type="Proteomes" id="UP000009282">
    <property type="component" value="Chromosome"/>
</dbReference>
<dbReference type="eggNOG" id="COG3706">
    <property type="taxonomic scope" value="Bacteria"/>
</dbReference>
<dbReference type="HOGENOM" id="CLU_039907_0_0_6"/>
<dbReference type="SUPFAM" id="SSF55073">
    <property type="entry name" value="Nucleotide cyclase"/>
    <property type="match status" value="1"/>
</dbReference>
<dbReference type="InterPro" id="IPR050469">
    <property type="entry name" value="Diguanylate_Cyclase"/>
</dbReference>
<dbReference type="SMART" id="SM00065">
    <property type="entry name" value="GAF"/>
    <property type="match status" value="1"/>
</dbReference>
<dbReference type="Pfam" id="PF01590">
    <property type="entry name" value="GAF"/>
    <property type="match status" value="1"/>
</dbReference>
<dbReference type="GO" id="GO:0005886">
    <property type="term" value="C:plasma membrane"/>
    <property type="evidence" value="ECO:0007669"/>
    <property type="project" value="TreeGrafter"/>
</dbReference>
<dbReference type="Gene3D" id="3.30.70.270">
    <property type="match status" value="1"/>
</dbReference>
<dbReference type="PANTHER" id="PTHR45138:SF9">
    <property type="entry name" value="DIGUANYLATE CYCLASE DGCM-RELATED"/>
    <property type="match status" value="1"/>
</dbReference>
<dbReference type="InterPro" id="IPR043128">
    <property type="entry name" value="Rev_trsase/Diguanyl_cyclase"/>
</dbReference>
<dbReference type="CDD" id="cd01949">
    <property type="entry name" value="GGDEF"/>
    <property type="match status" value="1"/>
</dbReference>
<dbReference type="EMBL" id="CP003060">
    <property type="protein sequence ID" value="AEP28371.1"/>
    <property type="molecule type" value="Genomic_DNA"/>
</dbReference>
<dbReference type="Pfam" id="PF00990">
    <property type="entry name" value="GGDEF"/>
    <property type="match status" value="1"/>
</dbReference>
<dbReference type="PANTHER" id="PTHR45138">
    <property type="entry name" value="REGULATORY COMPONENTS OF SENSORY TRANSDUCTION SYSTEM"/>
    <property type="match status" value="1"/>
</dbReference>
<comment type="cofactor">
    <cofactor evidence="1">
        <name>Mg(2+)</name>
        <dbReference type="ChEBI" id="CHEBI:18420"/>
    </cofactor>
</comment>
<dbReference type="OrthoDB" id="9812260at2"/>
<evidence type="ECO:0000256" key="3">
    <source>
        <dbReference type="ARBA" id="ARBA00034247"/>
    </source>
</evidence>
<dbReference type="GO" id="GO:0052621">
    <property type="term" value="F:diguanylate cyclase activity"/>
    <property type="evidence" value="ECO:0007669"/>
    <property type="project" value="UniProtKB-EC"/>
</dbReference>
<comment type="catalytic activity">
    <reaction evidence="3">
        <text>2 GTP = 3',3'-c-di-GMP + 2 diphosphate</text>
        <dbReference type="Rhea" id="RHEA:24898"/>
        <dbReference type="ChEBI" id="CHEBI:33019"/>
        <dbReference type="ChEBI" id="CHEBI:37565"/>
        <dbReference type="ChEBI" id="CHEBI:58805"/>
        <dbReference type="EC" id="2.7.7.65"/>
    </reaction>
</comment>
<feature type="domain" description="GGDEF" evidence="4">
    <location>
        <begin position="354"/>
        <end position="489"/>
    </location>
</feature>
<dbReference type="STRING" id="1085623.GNIT_0217"/>
<dbReference type="InterPro" id="IPR029016">
    <property type="entry name" value="GAF-like_dom_sf"/>
</dbReference>
<dbReference type="SUPFAM" id="SSF55781">
    <property type="entry name" value="GAF domain-like"/>
    <property type="match status" value="1"/>
</dbReference>
<gene>
    <name evidence="5" type="ordered locus">GNIT_0217</name>
</gene>